<dbReference type="GO" id="GO:0008320">
    <property type="term" value="F:protein transmembrane transporter activity"/>
    <property type="evidence" value="ECO:0007669"/>
    <property type="project" value="InterPro"/>
</dbReference>
<dbReference type="Pfam" id="PF01459">
    <property type="entry name" value="Porin_3"/>
    <property type="match status" value="1"/>
</dbReference>
<evidence type="ECO:0000256" key="4">
    <source>
        <dbReference type="ARBA" id="ARBA00022452"/>
    </source>
</evidence>
<dbReference type="InterPro" id="IPR023614">
    <property type="entry name" value="Porin_dom_sf"/>
</dbReference>
<dbReference type="EMBL" id="KQ241606">
    <property type="protein sequence ID" value="KNC87545.1"/>
    <property type="molecule type" value="Genomic_DNA"/>
</dbReference>
<sequence length="329" mass="34901">MSSISNPLVGGSTGATLEAPPAPMHQTPPPEAVAPVVAAAVKAKGDLPYPGPFEILHQEVKGIMAQNYLIDGAKVSVSKPISENFQVSHSLNMGGQNNYHFGVNYFGTPAPGIDSPSPVLIGDIDGQGNLMAQIQYMFSERIKGKAVYQTQGANDMTSLELEYRGNDFSAAVKAINPDVVSENGTWIANYWQSVTQRIAVGAEALYQYHEGMEDGGMSLGIRWKDDKCTSCVSLAPQGTFAVSYGHRVSDKVTLGVELEGSMASKDSVVNVGYEYNLRQSAVRGQIDSHGVVSGVLENKLAPALSFLLTGQLDHASGKSMFGLGFVLGA</sequence>
<keyword evidence="12" id="KW-1185">Reference proteome</keyword>
<evidence type="ECO:0000256" key="3">
    <source>
        <dbReference type="ARBA" id="ARBA00022448"/>
    </source>
</evidence>
<dbReference type="eggNOG" id="KOG3296">
    <property type="taxonomic scope" value="Eukaryota"/>
</dbReference>
<accession>A0A0L0GEU1</accession>
<evidence type="ECO:0000313" key="12">
    <source>
        <dbReference type="Proteomes" id="UP000054560"/>
    </source>
</evidence>
<keyword evidence="5" id="KW-0812">Transmembrane</keyword>
<keyword evidence="8" id="KW-0496">Mitochondrion</keyword>
<dbReference type="Gene3D" id="2.40.160.10">
    <property type="entry name" value="Porin"/>
    <property type="match status" value="1"/>
</dbReference>
<comment type="subcellular location">
    <subcellularLocation>
        <location evidence="1">Mitochondrion outer membrane</location>
        <topology evidence="1">Multi-pass membrane protein</topology>
    </subcellularLocation>
</comment>
<comment type="similarity">
    <text evidence="2">Belongs to the Tom40 family.</text>
</comment>
<evidence type="ECO:0000256" key="2">
    <source>
        <dbReference type="ARBA" id="ARBA00010510"/>
    </source>
</evidence>
<dbReference type="CDD" id="cd07305">
    <property type="entry name" value="Porin3_Tom40"/>
    <property type="match status" value="1"/>
</dbReference>
<keyword evidence="3" id="KW-0813">Transport</keyword>
<protein>
    <recommendedName>
        <fullName evidence="13">Mitochondrial import receptor subunit TOM40</fullName>
    </recommendedName>
</protein>
<feature type="region of interest" description="Disordered" evidence="10">
    <location>
        <begin position="1"/>
        <end position="30"/>
    </location>
</feature>
<dbReference type="PANTHER" id="PTHR10802">
    <property type="entry name" value="MITOCHONDRIAL IMPORT RECEPTOR SUBUNIT TOM40"/>
    <property type="match status" value="1"/>
</dbReference>
<evidence type="ECO:0000256" key="8">
    <source>
        <dbReference type="ARBA" id="ARBA00023128"/>
    </source>
</evidence>
<dbReference type="RefSeq" id="XP_014161447.1">
    <property type="nucleotide sequence ID" value="XM_014305972.1"/>
</dbReference>
<keyword evidence="4" id="KW-1134">Transmembrane beta strand</keyword>
<reference evidence="11 12" key="1">
    <citation type="submission" date="2011-02" db="EMBL/GenBank/DDBJ databases">
        <title>The Genome Sequence of Sphaeroforma arctica JP610.</title>
        <authorList>
            <consortium name="The Broad Institute Genome Sequencing Platform"/>
            <person name="Russ C."/>
            <person name="Cuomo C."/>
            <person name="Young S.K."/>
            <person name="Zeng Q."/>
            <person name="Gargeya S."/>
            <person name="Alvarado L."/>
            <person name="Berlin A."/>
            <person name="Chapman S.B."/>
            <person name="Chen Z."/>
            <person name="Freedman E."/>
            <person name="Gellesch M."/>
            <person name="Goldberg J."/>
            <person name="Griggs A."/>
            <person name="Gujja S."/>
            <person name="Heilman E."/>
            <person name="Heiman D."/>
            <person name="Howarth C."/>
            <person name="Mehta T."/>
            <person name="Neiman D."/>
            <person name="Pearson M."/>
            <person name="Roberts A."/>
            <person name="Saif S."/>
            <person name="Shea T."/>
            <person name="Shenoy N."/>
            <person name="Sisk P."/>
            <person name="Stolte C."/>
            <person name="Sykes S."/>
            <person name="White J."/>
            <person name="Yandava C."/>
            <person name="Burger G."/>
            <person name="Gray M.W."/>
            <person name="Holland P.W.H."/>
            <person name="King N."/>
            <person name="Lang F.B.F."/>
            <person name="Roger A.J."/>
            <person name="Ruiz-Trillo I."/>
            <person name="Haas B."/>
            <person name="Nusbaum C."/>
            <person name="Birren B."/>
        </authorList>
    </citation>
    <scope>NUCLEOTIDE SEQUENCE [LARGE SCALE GENOMIC DNA]</scope>
    <source>
        <strain evidence="11 12">JP610</strain>
    </source>
</reference>
<feature type="compositionally biased region" description="Pro residues" evidence="10">
    <location>
        <begin position="20"/>
        <end position="30"/>
    </location>
</feature>
<evidence type="ECO:0000256" key="10">
    <source>
        <dbReference type="SAM" id="MobiDB-lite"/>
    </source>
</evidence>
<keyword evidence="6" id="KW-1000">Mitochondrion outer membrane</keyword>
<evidence type="ECO:0000256" key="7">
    <source>
        <dbReference type="ARBA" id="ARBA00022927"/>
    </source>
</evidence>
<dbReference type="STRING" id="667725.A0A0L0GEU1"/>
<dbReference type="InterPro" id="IPR037930">
    <property type="entry name" value="Tom40"/>
</dbReference>
<keyword evidence="9" id="KW-0472">Membrane</keyword>
<gene>
    <name evidence="11" type="ORF">SARC_00369</name>
</gene>
<dbReference type="InterPro" id="IPR027246">
    <property type="entry name" value="Porin_Euk/Tom40"/>
</dbReference>
<dbReference type="GO" id="GO:0005741">
    <property type="term" value="C:mitochondrial outer membrane"/>
    <property type="evidence" value="ECO:0007669"/>
    <property type="project" value="UniProtKB-SubCell"/>
</dbReference>
<evidence type="ECO:0000256" key="6">
    <source>
        <dbReference type="ARBA" id="ARBA00022787"/>
    </source>
</evidence>
<dbReference type="GeneID" id="25900873"/>
<evidence type="ECO:0000313" key="11">
    <source>
        <dbReference type="EMBL" id="KNC87545.1"/>
    </source>
</evidence>
<keyword evidence="7" id="KW-0653">Protein transport</keyword>
<dbReference type="Proteomes" id="UP000054560">
    <property type="component" value="Unassembled WGS sequence"/>
</dbReference>
<dbReference type="OrthoDB" id="19656at2759"/>
<proteinExistence type="inferred from homology"/>
<evidence type="ECO:0000256" key="1">
    <source>
        <dbReference type="ARBA" id="ARBA00004374"/>
    </source>
</evidence>
<evidence type="ECO:0008006" key="13">
    <source>
        <dbReference type="Google" id="ProtNLM"/>
    </source>
</evidence>
<evidence type="ECO:0000256" key="9">
    <source>
        <dbReference type="ARBA" id="ARBA00023136"/>
    </source>
</evidence>
<dbReference type="GO" id="GO:0030150">
    <property type="term" value="P:protein import into mitochondrial matrix"/>
    <property type="evidence" value="ECO:0007669"/>
    <property type="project" value="InterPro"/>
</dbReference>
<organism evidence="11 12">
    <name type="scientific">Sphaeroforma arctica JP610</name>
    <dbReference type="NCBI Taxonomy" id="667725"/>
    <lineage>
        <taxon>Eukaryota</taxon>
        <taxon>Ichthyosporea</taxon>
        <taxon>Ichthyophonida</taxon>
        <taxon>Sphaeroforma</taxon>
    </lineage>
</organism>
<name>A0A0L0GEU1_9EUKA</name>
<dbReference type="AlphaFoldDB" id="A0A0L0GEU1"/>
<evidence type="ECO:0000256" key="5">
    <source>
        <dbReference type="ARBA" id="ARBA00022692"/>
    </source>
</evidence>